<reference evidence="14 15" key="1">
    <citation type="submission" date="2016-06" db="EMBL/GenBank/DDBJ databases">
        <title>Four novel species of enterococci isolated from chicken manure.</title>
        <authorList>
            <person name="Van Tyne D."/>
        </authorList>
    </citation>
    <scope>NUCLEOTIDE SEQUENCE [LARGE SCALE GENOMIC DNA]</scope>
    <source>
        <strain evidence="14 15">CU12B</strain>
    </source>
</reference>
<dbReference type="PROSITE" id="PS00785">
    <property type="entry name" value="5_NUCLEOTIDASE_1"/>
    <property type="match status" value="1"/>
</dbReference>
<dbReference type="InterPro" id="IPR029052">
    <property type="entry name" value="Metallo-depent_PP-like"/>
</dbReference>
<gene>
    <name evidence="14" type="ORF">BAU17_04855</name>
</gene>
<evidence type="ECO:0000256" key="7">
    <source>
        <dbReference type="ARBA" id="ARBA00022729"/>
    </source>
</evidence>
<sequence>MELKILATSDMHGYIMPTNFTQRELDLPFGTAKVATKLKELRQQATGPVIQIENGDFIQGSPLSYYVRKNAEHGVQAITQLINQLQFDVSVLGNHEFNYGLEYLKEAIQSYNHPVLAANILNQKGQPAFGQPYAIIEKSGVKVAILGVVTQYIPHWEQPATIADLTFESIIDTAKKYIPQLREQADVVIVAYHGGFEKDLVTGEPTEALTGENEGYELLSQVSGIDALITGHQHRQIATKINGVPVIQPGFQGAFVGEICLELDEENNYAIVESHANLHATANEKVDEEVVSQLAELNEEVEDWLDQAVGQVIGDMRIKDPNEARLVEHPYIEFINRVQMEASGADISGTALFNNDGKGFNATITMRDVITNYVYPNTLAVLKVSGADLRAALEQTAEYFVIENGETIFNPKYVEPKPQYYNYDMYEGIDYVIDLTKPIGERITTLNYQGKAVQPTDSLEIVTNQYRAVGGGNYTMFTADKIVREIPVDMTELIAEYLRKHPVIEATVNHNFKIIDEKNAEN</sequence>
<feature type="domain" description="Calcineurin-like phosphoesterase" evidence="12">
    <location>
        <begin position="3"/>
        <end position="235"/>
    </location>
</feature>
<dbReference type="Proteomes" id="UP000782705">
    <property type="component" value="Unassembled WGS sequence"/>
</dbReference>
<evidence type="ECO:0000256" key="10">
    <source>
        <dbReference type="ARBA" id="ARBA00023268"/>
    </source>
</evidence>
<feature type="domain" description="5'-Nucleotidase C-terminal" evidence="13">
    <location>
        <begin position="324"/>
        <end position="478"/>
    </location>
</feature>
<evidence type="ECO:0000256" key="5">
    <source>
        <dbReference type="ARBA" id="ARBA00006654"/>
    </source>
</evidence>
<dbReference type="PANTHER" id="PTHR11575">
    <property type="entry name" value="5'-NUCLEOTIDASE-RELATED"/>
    <property type="match status" value="1"/>
</dbReference>
<dbReference type="PROSITE" id="PS00786">
    <property type="entry name" value="5_NUCLEOTIDASE_2"/>
    <property type="match status" value="1"/>
</dbReference>
<keyword evidence="6" id="KW-0479">Metal-binding</keyword>
<evidence type="ECO:0000313" key="14">
    <source>
        <dbReference type="EMBL" id="KAF1305160.1"/>
    </source>
</evidence>
<dbReference type="SUPFAM" id="SSF56300">
    <property type="entry name" value="Metallo-dependent phosphatases"/>
    <property type="match status" value="1"/>
</dbReference>
<organism evidence="14 15">
    <name type="scientific">Candidatus Enterococcus willemsii</name>
    <dbReference type="NCBI Taxonomy" id="1857215"/>
    <lineage>
        <taxon>Bacteria</taxon>
        <taxon>Bacillati</taxon>
        <taxon>Bacillota</taxon>
        <taxon>Bacilli</taxon>
        <taxon>Lactobacillales</taxon>
        <taxon>Enterococcaceae</taxon>
        <taxon>Enterococcus</taxon>
    </lineage>
</organism>
<evidence type="ECO:0000259" key="13">
    <source>
        <dbReference type="Pfam" id="PF02872"/>
    </source>
</evidence>
<dbReference type="PRINTS" id="PR01607">
    <property type="entry name" value="APYRASEFAMLY"/>
</dbReference>
<comment type="catalytic activity">
    <reaction evidence="2">
        <text>a nucleoside 2',3'-cyclic phosphate + H2O = a nucleoside 3'-phosphate + H(+)</text>
        <dbReference type="Rhea" id="RHEA:19621"/>
        <dbReference type="ChEBI" id="CHEBI:15377"/>
        <dbReference type="ChEBI" id="CHEBI:15378"/>
        <dbReference type="ChEBI" id="CHEBI:66949"/>
        <dbReference type="ChEBI" id="CHEBI:66954"/>
        <dbReference type="EC" id="3.1.4.16"/>
    </reaction>
</comment>
<dbReference type="InterPro" id="IPR006146">
    <property type="entry name" value="5'-Nucleotdase_CS"/>
</dbReference>
<dbReference type="EMBL" id="MAEL01000023">
    <property type="protein sequence ID" value="KAF1305160.1"/>
    <property type="molecule type" value="Genomic_DNA"/>
</dbReference>
<evidence type="ECO:0000256" key="9">
    <source>
        <dbReference type="ARBA" id="ARBA00022801"/>
    </source>
</evidence>
<keyword evidence="9 11" id="KW-0378">Hydrolase</keyword>
<comment type="subcellular location">
    <subcellularLocation>
        <location evidence="4">Cell envelope</location>
    </subcellularLocation>
</comment>
<dbReference type="RefSeq" id="WP_161901416.1">
    <property type="nucleotide sequence ID" value="NZ_MAEL01000023.1"/>
</dbReference>
<protein>
    <submittedName>
        <fullName evidence="14">Bifunctional metallophosphatase/5'-nucleotidase</fullName>
    </submittedName>
</protein>
<name>A0ABQ6Z197_9ENTE</name>
<evidence type="ECO:0000256" key="4">
    <source>
        <dbReference type="ARBA" id="ARBA00004196"/>
    </source>
</evidence>
<evidence type="ECO:0000256" key="1">
    <source>
        <dbReference type="ARBA" id="ARBA00000527"/>
    </source>
</evidence>
<dbReference type="InterPro" id="IPR006179">
    <property type="entry name" value="5_nucleotidase/apyrase"/>
</dbReference>
<accession>A0ABQ6Z197</accession>
<comment type="cofactor">
    <cofactor evidence="3">
        <name>a divalent metal cation</name>
        <dbReference type="ChEBI" id="CHEBI:60240"/>
    </cofactor>
</comment>
<dbReference type="Pfam" id="PF02872">
    <property type="entry name" value="5_nucleotid_C"/>
    <property type="match status" value="1"/>
</dbReference>
<dbReference type="SUPFAM" id="SSF55816">
    <property type="entry name" value="5'-nucleotidase (syn. UDP-sugar hydrolase), C-terminal domain"/>
    <property type="match status" value="1"/>
</dbReference>
<dbReference type="Pfam" id="PF00149">
    <property type="entry name" value="Metallophos"/>
    <property type="match status" value="1"/>
</dbReference>
<dbReference type="CDD" id="cd07410">
    <property type="entry name" value="MPP_CpdB_N"/>
    <property type="match status" value="1"/>
</dbReference>
<evidence type="ECO:0000256" key="11">
    <source>
        <dbReference type="RuleBase" id="RU362119"/>
    </source>
</evidence>
<dbReference type="PANTHER" id="PTHR11575:SF6">
    <property type="entry name" value="2',3'-CYCLIC-NUCLEOTIDE 2'-PHOSPHODIESTERASE_3'-NUCLEOTIDASE"/>
    <property type="match status" value="1"/>
</dbReference>
<dbReference type="Gene3D" id="3.60.21.10">
    <property type="match status" value="1"/>
</dbReference>
<dbReference type="InterPro" id="IPR004843">
    <property type="entry name" value="Calcineurin-like_PHP"/>
</dbReference>
<evidence type="ECO:0000256" key="2">
    <source>
        <dbReference type="ARBA" id="ARBA00001730"/>
    </source>
</evidence>
<dbReference type="InterPro" id="IPR036907">
    <property type="entry name" value="5'-Nucleotdase_C_sf"/>
</dbReference>
<comment type="caution">
    <text evidence="14">The sequence shown here is derived from an EMBL/GenBank/DDBJ whole genome shotgun (WGS) entry which is preliminary data.</text>
</comment>
<proteinExistence type="inferred from homology"/>
<evidence type="ECO:0000259" key="12">
    <source>
        <dbReference type="Pfam" id="PF00149"/>
    </source>
</evidence>
<dbReference type="InterPro" id="IPR008334">
    <property type="entry name" value="5'-Nucleotdase_C"/>
</dbReference>
<comment type="catalytic activity">
    <reaction evidence="1">
        <text>a ribonucleoside 3'-phosphate + H2O = a ribonucleoside + phosphate</text>
        <dbReference type="Rhea" id="RHEA:10144"/>
        <dbReference type="ChEBI" id="CHEBI:13197"/>
        <dbReference type="ChEBI" id="CHEBI:15377"/>
        <dbReference type="ChEBI" id="CHEBI:18254"/>
        <dbReference type="ChEBI" id="CHEBI:43474"/>
        <dbReference type="EC" id="3.1.3.6"/>
    </reaction>
</comment>
<keyword evidence="8 11" id="KW-0547">Nucleotide-binding</keyword>
<keyword evidence="15" id="KW-1185">Reference proteome</keyword>
<evidence type="ECO:0000256" key="8">
    <source>
        <dbReference type="ARBA" id="ARBA00022741"/>
    </source>
</evidence>
<keyword evidence="7" id="KW-0732">Signal</keyword>
<comment type="similarity">
    <text evidence="5 11">Belongs to the 5'-nucleotidase family.</text>
</comment>
<keyword evidence="10" id="KW-0511">Multifunctional enzyme</keyword>
<evidence type="ECO:0000256" key="3">
    <source>
        <dbReference type="ARBA" id="ARBA00001968"/>
    </source>
</evidence>
<dbReference type="Gene3D" id="3.90.780.10">
    <property type="entry name" value="5'-Nucleotidase, C-terminal domain"/>
    <property type="match status" value="1"/>
</dbReference>
<evidence type="ECO:0000256" key="6">
    <source>
        <dbReference type="ARBA" id="ARBA00022723"/>
    </source>
</evidence>
<dbReference type="InterPro" id="IPR041827">
    <property type="entry name" value="CpdB_N"/>
</dbReference>
<evidence type="ECO:0000313" key="15">
    <source>
        <dbReference type="Proteomes" id="UP000782705"/>
    </source>
</evidence>